<dbReference type="OrthoDB" id="1292568at2759"/>
<proteinExistence type="predicted"/>
<dbReference type="Proteomes" id="UP000824120">
    <property type="component" value="Chromosome 3"/>
</dbReference>
<gene>
    <name evidence="2" type="ORF">H5410_015277</name>
</gene>
<dbReference type="PANTHER" id="PTHR31111:SF27">
    <property type="entry name" value="F-BOX DOMAIN-CONTAINING PROTEIN"/>
    <property type="match status" value="1"/>
</dbReference>
<accession>A0A9J5ZT37</accession>
<reference evidence="2 3" key="1">
    <citation type="submission" date="2020-09" db="EMBL/GenBank/DDBJ databases">
        <title>De no assembly of potato wild relative species, Solanum commersonii.</title>
        <authorList>
            <person name="Cho K."/>
        </authorList>
    </citation>
    <scope>NUCLEOTIDE SEQUENCE [LARGE SCALE GENOMIC DNA]</scope>
    <source>
        <strain evidence="2">LZ3.2</strain>
        <tissue evidence="2">Leaf</tissue>
    </source>
</reference>
<keyword evidence="3" id="KW-1185">Reference proteome</keyword>
<dbReference type="InterPro" id="IPR036047">
    <property type="entry name" value="F-box-like_dom_sf"/>
</dbReference>
<sequence>MQIDNSRGHVRNFIFTLRIDKSWRKIKSIFDFFPSFSIKTCSIEGVIYMMDYLKKAIVAFDLRTENFRVIGLSDDTCKNIFDYDVIEVKRKIALLDCWDVKDILKPKYCPPQGFYDSRNGEIIFIAMKNSILFCNFYDVDKNSWRHLEIHGAPTEDEIYELIIEIFLWLLVMSLMRFRCVSKFFDALVLDSYFTHVHYLRFMTRGGGTKFLIGKTEDLYALDLNENGNTSRWNFDCHDQYFNGLSVNCSYCIWKHDKEPVRIFNPSYEPVEKKYKVLMQVHNSSGDVQNFIFILSIDKSWRKIKDIINFFPMF</sequence>
<protein>
    <recommendedName>
        <fullName evidence="1">F-box associated beta-propeller type 3 domain-containing protein</fullName>
    </recommendedName>
</protein>
<organism evidence="2 3">
    <name type="scientific">Solanum commersonii</name>
    <name type="common">Commerson's wild potato</name>
    <name type="synonym">Commerson's nightshade</name>
    <dbReference type="NCBI Taxonomy" id="4109"/>
    <lineage>
        <taxon>Eukaryota</taxon>
        <taxon>Viridiplantae</taxon>
        <taxon>Streptophyta</taxon>
        <taxon>Embryophyta</taxon>
        <taxon>Tracheophyta</taxon>
        <taxon>Spermatophyta</taxon>
        <taxon>Magnoliopsida</taxon>
        <taxon>eudicotyledons</taxon>
        <taxon>Gunneridae</taxon>
        <taxon>Pentapetalae</taxon>
        <taxon>asterids</taxon>
        <taxon>lamiids</taxon>
        <taxon>Solanales</taxon>
        <taxon>Solanaceae</taxon>
        <taxon>Solanoideae</taxon>
        <taxon>Solaneae</taxon>
        <taxon>Solanum</taxon>
    </lineage>
</organism>
<dbReference type="AlphaFoldDB" id="A0A9J5ZT37"/>
<comment type="caution">
    <text evidence="2">The sequence shown here is derived from an EMBL/GenBank/DDBJ whole genome shotgun (WGS) entry which is preliminary data.</text>
</comment>
<evidence type="ECO:0000259" key="1">
    <source>
        <dbReference type="Pfam" id="PF08268"/>
    </source>
</evidence>
<dbReference type="EMBL" id="JACXVP010000003">
    <property type="protein sequence ID" value="KAG5615453.1"/>
    <property type="molecule type" value="Genomic_DNA"/>
</dbReference>
<name>A0A9J5ZT37_SOLCO</name>
<dbReference type="InterPro" id="IPR013187">
    <property type="entry name" value="F-box-assoc_dom_typ3"/>
</dbReference>
<dbReference type="PANTHER" id="PTHR31111">
    <property type="entry name" value="BNAA05G37150D PROTEIN-RELATED"/>
    <property type="match status" value="1"/>
</dbReference>
<dbReference type="Pfam" id="PF08268">
    <property type="entry name" value="FBA_3"/>
    <property type="match status" value="1"/>
</dbReference>
<evidence type="ECO:0000313" key="3">
    <source>
        <dbReference type="Proteomes" id="UP000824120"/>
    </source>
</evidence>
<dbReference type="SUPFAM" id="SSF81383">
    <property type="entry name" value="F-box domain"/>
    <property type="match status" value="1"/>
</dbReference>
<feature type="domain" description="F-box associated beta-propeller type 3" evidence="1">
    <location>
        <begin position="13"/>
        <end position="98"/>
    </location>
</feature>
<evidence type="ECO:0000313" key="2">
    <source>
        <dbReference type="EMBL" id="KAG5615453.1"/>
    </source>
</evidence>